<dbReference type="EC" id="2.4.-.-" evidence="8"/>
<dbReference type="GO" id="GO:0005886">
    <property type="term" value="C:plasma membrane"/>
    <property type="evidence" value="ECO:0007669"/>
    <property type="project" value="UniProtKB-SubCell"/>
</dbReference>
<evidence type="ECO:0000259" key="7">
    <source>
        <dbReference type="Pfam" id="PF05048"/>
    </source>
</evidence>
<dbReference type="InterPro" id="IPR007742">
    <property type="entry name" value="NosD_dom"/>
</dbReference>
<gene>
    <name evidence="8" type="ORF">KC980_02720</name>
</gene>
<dbReference type="InterPro" id="IPR006626">
    <property type="entry name" value="PbH1"/>
</dbReference>
<feature type="transmembrane region" description="Helical" evidence="6">
    <location>
        <begin position="396"/>
        <end position="417"/>
    </location>
</feature>
<evidence type="ECO:0000256" key="3">
    <source>
        <dbReference type="ARBA" id="ARBA00022676"/>
    </source>
</evidence>
<keyword evidence="3 8" id="KW-0328">Glycosyltransferase</keyword>
<keyword evidence="2" id="KW-1003">Cell membrane</keyword>
<organism evidence="8 9">
    <name type="scientific">candidate division WWE3 bacterium</name>
    <dbReference type="NCBI Taxonomy" id="2053526"/>
    <lineage>
        <taxon>Bacteria</taxon>
        <taxon>Katanobacteria</taxon>
    </lineage>
</organism>
<accession>A0A955EBF6</accession>
<sequence>MYATWGFYIPLGIVGLWRWGVWVTKQLISKKYKETTLDYNAKVSLITPVYNENPEVFLEALKSWYKNKPNEIIAVIDHSDTVCIKVFKKFQTTHKNCTLIITKEPGKRPALAKGIKTSKYEILALVDSDTVWDKNTLKFALRPFADSQVGGVATRQNESVRQTTAQKLFDIQLNLRYKEELPFLAAYGNVITCISGRTAFYRKQAVLPILDQMVNETFFGKKVISGEDKRLTYLIESNDWKVRYQKSARVYTPGARTLSTFLKQRLRWTRNSWRADTRALYEGWVYKHKWLTFFLIDRLIQPFTLLLGPMYFINSLLHAEFNIALGILFWWHGSRLIKIHQHLKEQPKDIKLISVYIIYTYVLGIIKIYALYSINQQGWITRWSSNRLQKANLLKAFTRHANTFSTLTLLFLIVAFVRKETTYANKSPYVESLQELTLVEAIQKPLIGELTMEQAQPIQLHVVETDTNLQNLSLLLKVNPNKLYKFNHNILNSNTIKAGTVISVPNESITYKPEIPTKNFSNRLKITYSKSDDVIHVKGKGQVTNLTRIKKVLDDNGLNNLLEKKGKEWTLNKSMSVDRGVTLILSGDEISWLKLKSQEDSFVWLRTFNGRILIQNTKITSWDTNKQAFDENLEDGRAFVHAKYDSRMDIYNSELAYLGSSVPTSFGGYYGVSWKVPEGGHIKYLVTGEVLNSNFHNNYFGVYTYGANGMTFKNNIFSDNIEYGFDPHDYINNFVVANNLAYNNGNHGMIFSVGCFNNLIENNQSYFNKLQGLMLDNKSNGNIVRNNIFYGNVNGISLQGSDNNLIKDNVIYNNQIGIRINIGSKNNSIQQNNIEQNSKWGIYIYEGSNDNTLAENLILNNQIGIYIKAESTSIYENEVSENVIGIALKEDAAHNRT</sequence>
<dbReference type="AlphaFoldDB" id="A0A955EBF6"/>
<dbReference type="SMART" id="SM00710">
    <property type="entry name" value="PbH1"/>
    <property type="match status" value="8"/>
</dbReference>
<keyword evidence="4 8" id="KW-0808">Transferase</keyword>
<comment type="caution">
    <text evidence="8">The sequence shown here is derived from an EMBL/GenBank/DDBJ whole genome shotgun (WGS) entry which is preliminary data.</text>
</comment>
<dbReference type="Proteomes" id="UP000740557">
    <property type="component" value="Unassembled WGS sequence"/>
</dbReference>
<protein>
    <submittedName>
        <fullName evidence="8">Glycosyltransferase</fullName>
        <ecNumber evidence="8">2.4.-.-</ecNumber>
    </submittedName>
</protein>
<dbReference type="PANTHER" id="PTHR22913">
    <property type="entry name" value="HYALURONAN SYNTHASE"/>
    <property type="match status" value="1"/>
</dbReference>
<dbReference type="InterPro" id="IPR022441">
    <property type="entry name" value="Para_beta_helix_rpt-2"/>
</dbReference>
<dbReference type="InterPro" id="IPR029044">
    <property type="entry name" value="Nucleotide-diphossugar_trans"/>
</dbReference>
<keyword evidence="5 6" id="KW-0472">Membrane</keyword>
<dbReference type="EMBL" id="JAGQNX010000077">
    <property type="protein sequence ID" value="MCA9308399.1"/>
    <property type="molecule type" value="Genomic_DNA"/>
</dbReference>
<dbReference type="InterPro" id="IPR012334">
    <property type="entry name" value="Pectin_lyas_fold"/>
</dbReference>
<dbReference type="GO" id="GO:0050501">
    <property type="term" value="F:hyaluronan synthase activity"/>
    <property type="evidence" value="ECO:0007669"/>
    <property type="project" value="TreeGrafter"/>
</dbReference>
<dbReference type="SUPFAM" id="SSF51126">
    <property type="entry name" value="Pectin lyase-like"/>
    <property type="match status" value="1"/>
</dbReference>
<dbReference type="SUPFAM" id="SSF53448">
    <property type="entry name" value="Nucleotide-diphospho-sugar transferases"/>
    <property type="match status" value="1"/>
</dbReference>
<evidence type="ECO:0000313" key="9">
    <source>
        <dbReference type="Proteomes" id="UP000740557"/>
    </source>
</evidence>
<feature type="transmembrane region" description="Helical" evidence="6">
    <location>
        <begin position="6"/>
        <end position="24"/>
    </location>
</feature>
<evidence type="ECO:0000256" key="2">
    <source>
        <dbReference type="ARBA" id="ARBA00022475"/>
    </source>
</evidence>
<dbReference type="PANTHER" id="PTHR22913:SF12">
    <property type="entry name" value="MANNURONAN SYNTHASE"/>
    <property type="match status" value="1"/>
</dbReference>
<dbReference type="GO" id="GO:0030213">
    <property type="term" value="P:hyaluronan biosynthetic process"/>
    <property type="evidence" value="ECO:0007669"/>
    <property type="project" value="TreeGrafter"/>
</dbReference>
<dbReference type="Gene3D" id="3.90.550.10">
    <property type="entry name" value="Spore Coat Polysaccharide Biosynthesis Protein SpsA, Chain A"/>
    <property type="match status" value="1"/>
</dbReference>
<feature type="non-terminal residue" evidence="8">
    <location>
        <position position="897"/>
    </location>
</feature>
<feature type="domain" description="Periplasmic copper-binding protein NosD beta helix" evidence="7">
    <location>
        <begin position="778"/>
        <end position="890"/>
    </location>
</feature>
<dbReference type="Gene3D" id="2.160.20.10">
    <property type="entry name" value="Single-stranded right-handed beta-helix, Pectin lyase-like"/>
    <property type="match status" value="1"/>
</dbReference>
<comment type="subcellular location">
    <subcellularLocation>
        <location evidence="1">Cell membrane</location>
    </subcellularLocation>
</comment>
<keyword evidence="6" id="KW-1133">Transmembrane helix</keyword>
<dbReference type="InterPro" id="IPR011050">
    <property type="entry name" value="Pectin_lyase_fold/virulence"/>
</dbReference>
<evidence type="ECO:0000256" key="1">
    <source>
        <dbReference type="ARBA" id="ARBA00004236"/>
    </source>
</evidence>
<dbReference type="Pfam" id="PF13641">
    <property type="entry name" value="Glyco_tranf_2_3"/>
    <property type="match status" value="1"/>
</dbReference>
<evidence type="ECO:0000256" key="5">
    <source>
        <dbReference type="ARBA" id="ARBA00023136"/>
    </source>
</evidence>
<proteinExistence type="predicted"/>
<feature type="transmembrane region" description="Helical" evidence="6">
    <location>
        <begin position="311"/>
        <end position="333"/>
    </location>
</feature>
<evidence type="ECO:0000256" key="6">
    <source>
        <dbReference type="SAM" id="Phobius"/>
    </source>
</evidence>
<evidence type="ECO:0000313" key="8">
    <source>
        <dbReference type="EMBL" id="MCA9308399.1"/>
    </source>
</evidence>
<reference evidence="8" key="2">
    <citation type="journal article" date="2021" name="Microbiome">
        <title>Successional dynamics and alternative stable states in a saline activated sludge microbial community over 9 years.</title>
        <authorList>
            <person name="Wang Y."/>
            <person name="Ye J."/>
            <person name="Ju F."/>
            <person name="Liu L."/>
            <person name="Boyd J.A."/>
            <person name="Deng Y."/>
            <person name="Parks D.H."/>
            <person name="Jiang X."/>
            <person name="Yin X."/>
            <person name="Woodcroft B.J."/>
            <person name="Tyson G.W."/>
            <person name="Hugenholtz P."/>
            <person name="Polz M.F."/>
            <person name="Zhang T."/>
        </authorList>
    </citation>
    <scope>NUCLEOTIDE SEQUENCE</scope>
    <source>
        <strain evidence="8">HKST-UBA79</strain>
    </source>
</reference>
<dbReference type="NCBIfam" id="TIGR03804">
    <property type="entry name" value="para_beta_helix"/>
    <property type="match status" value="2"/>
</dbReference>
<reference evidence="8" key="1">
    <citation type="submission" date="2020-04" db="EMBL/GenBank/DDBJ databases">
        <authorList>
            <person name="Zhang T."/>
        </authorList>
    </citation>
    <scope>NUCLEOTIDE SEQUENCE</scope>
    <source>
        <strain evidence="8">HKST-UBA79</strain>
    </source>
</reference>
<name>A0A955EBF6_UNCKA</name>
<keyword evidence="6" id="KW-0812">Transmembrane</keyword>
<evidence type="ECO:0000256" key="4">
    <source>
        <dbReference type="ARBA" id="ARBA00022679"/>
    </source>
</evidence>
<feature type="transmembrane region" description="Helical" evidence="6">
    <location>
        <begin position="353"/>
        <end position="375"/>
    </location>
</feature>
<dbReference type="Pfam" id="PF05048">
    <property type="entry name" value="NosD"/>
    <property type="match status" value="1"/>
</dbReference>
<dbReference type="GO" id="GO:0085029">
    <property type="term" value="P:extracellular matrix assembly"/>
    <property type="evidence" value="ECO:0007669"/>
    <property type="project" value="TreeGrafter"/>
</dbReference>